<accession>A0A4R4XUP0</accession>
<evidence type="ECO:0000313" key="3">
    <source>
        <dbReference type="Proteomes" id="UP000294947"/>
    </source>
</evidence>
<organism evidence="2 3">
    <name type="scientific">Saccharopolyspora elongata</name>
    <dbReference type="NCBI Taxonomy" id="2530387"/>
    <lineage>
        <taxon>Bacteria</taxon>
        <taxon>Bacillati</taxon>
        <taxon>Actinomycetota</taxon>
        <taxon>Actinomycetes</taxon>
        <taxon>Pseudonocardiales</taxon>
        <taxon>Pseudonocardiaceae</taxon>
        <taxon>Saccharopolyspora</taxon>
    </lineage>
</organism>
<feature type="compositionally biased region" description="Polar residues" evidence="1">
    <location>
        <begin position="110"/>
        <end position="119"/>
    </location>
</feature>
<feature type="region of interest" description="Disordered" evidence="1">
    <location>
        <begin position="103"/>
        <end position="185"/>
    </location>
</feature>
<dbReference type="RefSeq" id="WP_132494768.1">
    <property type="nucleotide sequence ID" value="NZ_SMKW01000127.1"/>
</dbReference>
<comment type="caution">
    <text evidence="2">The sequence shown here is derived from an EMBL/GenBank/DDBJ whole genome shotgun (WGS) entry which is preliminary data.</text>
</comment>
<dbReference type="AlphaFoldDB" id="A0A4R4XUP0"/>
<proteinExistence type="predicted"/>
<feature type="compositionally biased region" description="Polar residues" evidence="1">
    <location>
        <begin position="130"/>
        <end position="143"/>
    </location>
</feature>
<dbReference type="Proteomes" id="UP000294947">
    <property type="component" value="Unassembled WGS sequence"/>
</dbReference>
<dbReference type="EMBL" id="SMKW01000127">
    <property type="protein sequence ID" value="TDD35331.1"/>
    <property type="molecule type" value="Genomic_DNA"/>
</dbReference>
<feature type="region of interest" description="Disordered" evidence="1">
    <location>
        <begin position="206"/>
        <end position="253"/>
    </location>
</feature>
<protein>
    <submittedName>
        <fullName evidence="2">Uncharacterized protein</fullName>
    </submittedName>
</protein>
<dbReference type="OrthoDB" id="3667681at2"/>
<keyword evidence="3" id="KW-1185">Reference proteome</keyword>
<name>A0A4R4XUP0_9PSEU</name>
<evidence type="ECO:0000256" key="1">
    <source>
        <dbReference type="SAM" id="MobiDB-lite"/>
    </source>
</evidence>
<reference evidence="2 3" key="1">
    <citation type="submission" date="2019-03" db="EMBL/GenBank/DDBJ databases">
        <title>Draft genome sequences of novel Actinobacteria.</title>
        <authorList>
            <person name="Sahin N."/>
            <person name="Ay H."/>
            <person name="Saygin H."/>
        </authorList>
    </citation>
    <scope>NUCLEOTIDE SEQUENCE [LARGE SCALE GENOMIC DNA]</scope>
    <source>
        <strain evidence="2 3">7K502</strain>
    </source>
</reference>
<feature type="compositionally biased region" description="Basic and acidic residues" evidence="1">
    <location>
        <begin position="237"/>
        <end position="253"/>
    </location>
</feature>
<feature type="compositionally biased region" description="Polar residues" evidence="1">
    <location>
        <begin position="155"/>
        <end position="166"/>
    </location>
</feature>
<evidence type="ECO:0000313" key="2">
    <source>
        <dbReference type="EMBL" id="TDD35331.1"/>
    </source>
</evidence>
<gene>
    <name evidence="2" type="ORF">E1288_43365</name>
</gene>
<sequence length="253" mass="27216">MNQFWVDPENLSKSGQGYGEVQARLLALRQRAASLGARYQASFGDDDEGREFFQNFEDGQRVFLNGVEQQAKSLRYISDGLHENGKMYGGSRDEADQLSHKFKTAGENGSGDSQKSTGHNVPVQKDVPLQGSTSNVPVKSTGHNVPAQKVPLEGSTANVPVKSTGQKVPLEGSTANVPVKSTGHNVPAQEVPLEKTTAHVPAKFLPSLPADRGVEPTMPGDEPKFVKSQQFVPDGGHGFDGREPEELEGGPRK</sequence>